<feature type="compositionally biased region" description="Basic residues" evidence="10">
    <location>
        <begin position="1"/>
        <end position="19"/>
    </location>
</feature>
<proteinExistence type="inferred from homology"/>
<accession>R7Q8J8</accession>
<sequence>MKRRATSRKQTKKPAKRRNSTPTRSTRASAATPPPTTPTPTPTSNLDMPDATMAEPVTVPAAKDSIDDYSLIQVTDPSEKDNADFKYFFNKDGLGVINPLHDIPLYADKENGIFNFVCEIPRWTNAKLELHTKSPLAPIVQDTKKGKKRFVHNVYPYKGYIWNYGCFPQTWEDPTQVHMETGALGDGDPLDVCEIGKDACRVGEVMQVKVLGVLGMIDEGEMDWKVVVVNINDPLAKEMNDIEDLYRVLPGLLHATFSWFRTYKVPDGKDLNVFAFREQVQSAHYANEVIEECHESWKKLISGQISHKNINCLNTTLKDSKFFTSAEKARIIVDDSIKEMESRSNSDSKDGVLGRSNSWLDMTHIPPPEFHNDEKALGAIKPMMTIKRFCTELQRKFPHGSNDLSLLITELGVAFKCVRAQLCDAPNANFSALQSFANSQIHASLASSGLCCLIFSSTSNQPMALEPGTDVGNYIVVYNPLCGVPGASLGSIFSVYYRKSAPGKEGDTADLLQRPGYEQVAAGYCMYGSSTCLTFSMGYGVHVFTLDGVSGHFVMSRQHVHIPATGPLYSVDTSVLPNVVDGVRKFVDELEESNSGKKFRHLNNLVANFHNVLTKGGILMLPGPQKKDLAKFLTEAAPLAFVARQAGGRASVGKRHLLELSAWSLEMSVPLFVGSMTEVNRLEELVLGHAIEEKNKVDPSKMHTI</sequence>
<dbReference type="InterPro" id="IPR044015">
    <property type="entry name" value="FBPase_C_dom"/>
</dbReference>
<dbReference type="GO" id="GO:0042132">
    <property type="term" value="F:fructose 1,6-bisphosphate 1-phosphatase activity"/>
    <property type="evidence" value="ECO:0007669"/>
    <property type="project" value="InterPro"/>
</dbReference>
<dbReference type="CDD" id="cd00412">
    <property type="entry name" value="pyrophosphatase"/>
    <property type="match status" value="1"/>
</dbReference>
<dbReference type="FunFam" id="3.90.80.10:FF:000009">
    <property type="entry name" value="Inorganic pyrophosphatase"/>
    <property type="match status" value="1"/>
</dbReference>
<dbReference type="Pfam" id="PF00719">
    <property type="entry name" value="Pyrophosphatase"/>
    <property type="match status" value="1"/>
</dbReference>
<dbReference type="EMBL" id="HG001674">
    <property type="protein sequence ID" value="CDF34118.1"/>
    <property type="molecule type" value="Genomic_DNA"/>
</dbReference>
<dbReference type="GO" id="GO:0000287">
    <property type="term" value="F:magnesium ion binding"/>
    <property type="evidence" value="ECO:0007669"/>
    <property type="project" value="InterPro"/>
</dbReference>
<dbReference type="EC" id="3.6.1.1" evidence="3"/>
<reference evidence="14" key="1">
    <citation type="journal article" date="2013" name="Proc. Natl. Acad. Sci. U.S.A.">
        <title>Genome structure and metabolic features in the red seaweed Chondrus crispus shed light on evolution of the Archaeplastida.</title>
        <authorList>
            <person name="Collen J."/>
            <person name="Porcel B."/>
            <person name="Carre W."/>
            <person name="Ball S.G."/>
            <person name="Chaparro C."/>
            <person name="Tonon T."/>
            <person name="Barbeyron T."/>
            <person name="Michel G."/>
            <person name="Noel B."/>
            <person name="Valentin K."/>
            <person name="Elias M."/>
            <person name="Artiguenave F."/>
            <person name="Arun A."/>
            <person name="Aury J.M."/>
            <person name="Barbosa-Neto J.F."/>
            <person name="Bothwell J.H."/>
            <person name="Bouget F.Y."/>
            <person name="Brillet L."/>
            <person name="Cabello-Hurtado F."/>
            <person name="Capella-Gutierrez S."/>
            <person name="Charrier B."/>
            <person name="Cladiere L."/>
            <person name="Cock J.M."/>
            <person name="Coelho S.M."/>
            <person name="Colleoni C."/>
            <person name="Czjzek M."/>
            <person name="Da Silva C."/>
            <person name="Delage L."/>
            <person name="Denoeud F."/>
            <person name="Deschamps P."/>
            <person name="Dittami S.M."/>
            <person name="Gabaldon T."/>
            <person name="Gachon C.M."/>
            <person name="Groisillier A."/>
            <person name="Herve C."/>
            <person name="Jabbari K."/>
            <person name="Katinka M."/>
            <person name="Kloareg B."/>
            <person name="Kowalczyk N."/>
            <person name="Labadie K."/>
            <person name="Leblanc C."/>
            <person name="Lopez P.J."/>
            <person name="McLachlan D.H."/>
            <person name="Meslet-Cladiere L."/>
            <person name="Moustafa A."/>
            <person name="Nehr Z."/>
            <person name="Nyvall Collen P."/>
            <person name="Panaud O."/>
            <person name="Partensky F."/>
            <person name="Poulain J."/>
            <person name="Rensing S.A."/>
            <person name="Rousvoal S."/>
            <person name="Samson G."/>
            <person name="Symeonidi A."/>
            <person name="Weissenbach J."/>
            <person name="Zambounis A."/>
            <person name="Wincker P."/>
            <person name="Boyen C."/>
        </authorList>
    </citation>
    <scope>NUCLEOTIDE SEQUENCE [LARGE SCALE GENOMIC DNA]</scope>
    <source>
        <strain evidence="14">cv. Stackhouse</strain>
    </source>
</reference>
<dbReference type="GO" id="GO:0006796">
    <property type="term" value="P:phosphate-containing compound metabolic process"/>
    <property type="evidence" value="ECO:0007669"/>
    <property type="project" value="InterPro"/>
</dbReference>
<keyword evidence="6" id="KW-0460">Magnesium</keyword>
<name>R7Q8J8_CHOCR</name>
<evidence type="ECO:0000256" key="7">
    <source>
        <dbReference type="ARBA" id="ARBA00032535"/>
    </source>
</evidence>
<dbReference type="PRINTS" id="PR00115">
    <property type="entry name" value="F16BPHPHTASE"/>
</dbReference>
<feature type="domain" description="Fructose-1-6-bisphosphatase class I N-terminal" evidence="11">
    <location>
        <begin position="384"/>
        <end position="556"/>
    </location>
</feature>
<evidence type="ECO:0000256" key="5">
    <source>
        <dbReference type="ARBA" id="ARBA00022801"/>
    </source>
</evidence>
<dbReference type="PANTHER" id="PTHR10286">
    <property type="entry name" value="INORGANIC PYROPHOSPHATASE"/>
    <property type="match status" value="1"/>
</dbReference>
<dbReference type="Gene3D" id="3.30.540.10">
    <property type="entry name" value="Fructose-1,6-Bisphosphatase, subunit A, domain 1"/>
    <property type="match status" value="1"/>
</dbReference>
<comment type="cofactor">
    <cofactor evidence="1">
        <name>Mg(2+)</name>
        <dbReference type="ChEBI" id="CHEBI:18420"/>
    </cofactor>
</comment>
<dbReference type="GO" id="GO:0005737">
    <property type="term" value="C:cytoplasm"/>
    <property type="evidence" value="ECO:0007669"/>
    <property type="project" value="InterPro"/>
</dbReference>
<feature type="compositionally biased region" description="Pro residues" evidence="10">
    <location>
        <begin position="32"/>
        <end position="41"/>
    </location>
</feature>
<evidence type="ECO:0000259" key="11">
    <source>
        <dbReference type="Pfam" id="PF00316"/>
    </source>
</evidence>
<evidence type="ECO:0000256" key="4">
    <source>
        <dbReference type="ARBA" id="ARBA00022723"/>
    </source>
</evidence>
<dbReference type="Gene3D" id="3.90.80.10">
    <property type="entry name" value="Inorganic pyrophosphatase"/>
    <property type="match status" value="1"/>
</dbReference>
<dbReference type="InterPro" id="IPR036649">
    <property type="entry name" value="Pyrophosphatase_sf"/>
</dbReference>
<dbReference type="Pfam" id="PF00316">
    <property type="entry name" value="FBPase"/>
    <property type="match status" value="1"/>
</dbReference>
<keyword evidence="4" id="KW-0479">Metal-binding</keyword>
<dbReference type="OrthoDB" id="1608002at2759"/>
<evidence type="ECO:0000259" key="12">
    <source>
        <dbReference type="Pfam" id="PF18913"/>
    </source>
</evidence>
<feature type="region of interest" description="Disordered" evidence="10">
    <location>
        <begin position="1"/>
        <end position="51"/>
    </location>
</feature>
<feature type="domain" description="Fructose-1-6-bisphosphatase class 1 C-terminal" evidence="12">
    <location>
        <begin position="562"/>
        <end position="685"/>
    </location>
</feature>
<dbReference type="Proteomes" id="UP000012073">
    <property type="component" value="Unassembled WGS sequence"/>
</dbReference>
<comment type="similarity">
    <text evidence="2">Belongs to the PPase family.</text>
</comment>
<dbReference type="InterPro" id="IPR008162">
    <property type="entry name" value="Pyrophosphatase"/>
</dbReference>
<feature type="compositionally biased region" description="Low complexity" evidence="10">
    <location>
        <begin position="20"/>
        <end position="31"/>
    </location>
</feature>
<dbReference type="InterPro" id="IPR033391">
    <property type="entry name" value="FBPase_N"/>
</dbReference>
<evidence type="ECO:0000313" key="13">
    <source>
        <dbReference type="EMBL" id="CDF34118.1"/>
    </source>
</evidence>
<comment type="catalytic activity">
    <reaction evidence="8">
        <text>diphosphate + H2O = 2 phosphate + H(+)</text>
        <dbReference type="Rhea" id="RHEA:24576"/>
        <dbReference type="ChEBI" id="CHEBI:15377"/>
        <dbReference type="ChEBI" id="CHEBI:15378"/>
        <dbReference type="ChEBI" id="CHEBI:33019"/>
        <dbReference type="ChEBI" id="CHEBI:43474"/>
        <dbReference type="EC" id="3.6.1.1"/>
    </reaction>
</comment>
<protein>
    <recommendedName>
        <fullName evidence="3">inorganic diphosphatase</fullName>
        <ecNumber evidence="3">3.6.1.1</ecNumber>
    </recommendedName>
    <alternativeName>
        <fullName evidence="7">Pyrophosphate phospho-hydrolase</fullName>
    </alternativeName>
</protein>
<dbReference type="Pfam" id="PF18913">
    <property type="entry name" value="FBPase_C"/>
    <property type="match status" value="1"/>
</dbReference>
<dbReference type="GO" id="GO:0004427">
    <property type="term" value="F:inorganic diphosphate phosphatase activity"/>
    <property type="evidence" value="ECO:0007669"/>
    <property type="project" value="UniProtKB-EC"/>
</dbReference>
<evidence type="ECO:0000256" key="3">
    <source>
        <dbReference type="ARBA" id="ARBA00012146"/>
    </source>
</evidence>
<dbReference type="RefSeq" id="XP_005713937.1">
    <property type="nucleotide sequence ID" value="XM_005713880.1"/>
</dbReference>
<evidence type="ECO:0000256" key="6">
    <source>
        <dbReference type="ARBA" id="ARBA00022842"/>
    </source>
</evidence>
<organism evidence="13 14">
    <name type="scientific">Chondrus crispus</name>
    <name type="common">Carrageen Irish moss</name>
    <name type="synonym">Polymorpha crispa</name>
    <dbReference type="NCBI Taxonomy" id="2769"/>
    <lineage>
        <taxon>Eukaryota</taxon>
        <taxon>Rhodophyta</taxon>
        <taxon>Florideophyceae</taxon>
        <taxon>Rhodymeniophycidae</taxon>
        <taxon>Gigartinales</taxon>
        <taxon>Gigartinaceae</taxon>
        <taxon>Chondrus</taxon>
    </lineage>
</organism>
<evidence type="ECO:0000256" key="1">
    <source>
        <dbReference type="ARBA" id="ARBA00001946"/>
    </source>
</evidence>
<gene>
    <name evidence="13" type="ORF">CHC_T00008749001</name>
</gene>
<dbReference type="OMA" id="TQVHMET"/>
<evidence type="ECO:0000256" key="9">
    <source>
        <dbReference type="RuleBase" id="RU000508"/>
    </source>
</evidence>
<dbReference type="AlphaFoldDB" id="R7Q8J8"/>
<keyword evidence="14" id="KW-1185">Reference proteome</keyword>
<evidence type="ECO:0000256" key="8">
    <source>
        <dbReference type="ARBA" id="ARBA00047820"/>
    </source>
</evidence>
<dbReference type="InterPro" id="IPR028343">
    <property type="entry name" value="FBPtase"/>
</dbReference>
<evidence type="ECO:0000256" key="10">
    <source>
        <dbReference type="SAM" id="MobiDB-lite"/>
    </source>
</evidence>
<dbReference type="Gene3D" id="3.40.190.80">
    <property type="match status" value="1"/>
</dbReference>
<dbReference type="SUPFAM" id="SSF56655">
    <property type="entry name" value="Carbohydrate phosphatase"/>
    <property type="match status" value="1"/>
</dbReference>
<dbReference type="SUPFAM" id="SSF50324">
    <property type="entry name" value="Inorganic pyrophosphatase"/>
    <property type="match status" value="1"/>
</dbReference>
<keyword evidence="9" id="KW-0119">Carbohydrate metabolism</keyword>
<dbReference type="Gramene" id="CDF34118">
    <property type="protein sequence ID" value="CDF34118"/>
    <property type="gene ID" value="CHC_T00008749001"/>
</dbReference>
<evidence type="ECO:0000313" key="14">
    <source>
        <dbReference type="Proteomes" id="UP000012073"/>
    </source>
</evidence>
<keyword evidence="5 9" id="KW-0378">Hydrolase</keyword>
<dbReference type="PROSITE" id="PS00387">
    <property type="entry name" value="PPASE"/>
    <property type="match status" value="1"/>
</dbReference>
<comment type="similarity">
    <text evidence="9">Belongs to the FBPase class 1 family.</text>
</comment>
<dbReference type="STRING" id="2769.R7Q8J8"/>
<dbReference type="GeneID" id="17321691"/>
<dbReference type="KEGG" id="ccp:CHC_T00008749001"/>
<evidence type="ECO:0000256" key="2">
    <source>
        <dbReference type="ARBA" id="ARBA00006220"/>
    </source>
</evidence>